<dbReference type="EMBL" id="MG944829">
    <property type="protein sequence ID" value="AZJ50982.1"/>
    <property type="molecule type" value="mRNA"/>
</dbReference>
<dbReference type="Gene3D" id="4.10.260.10">
    <property type="entry name" value="Transducin (heterotrimeric G protein), gamma chain"/>
    <property type="match status" value="1"/>
</dbReference>
<dbReference type="FunFam" id="4.10.260.10:FF:000001">
    <property type="entry name" value="Guanine nucleotide-binding protein subunit gamma"/>
    <property type="match status" value="1"/>
</dbReference>
<evidence type="ECO:0000256" key="3">
    <source>
        <dbReference type="ARBA" id="ARBA00022475"/>
    </source>
</evidence>
<dbReference type="AlphaFoldDB" id="A0A3S8RDA5"/>
<evidence type="ECO:0000256" key="5">
    <source>
        <dbReference type="ARBA" id="ARBA00023136"/>
    </source>
</evidence>
<evidence type="ECO:0000256" key="8">
    <source>
        <dbReference type="ARBA" id="ARBA00023289"/>
    </source>
</evidence>
<feature type="domain" description="G protein gamma" evidence="10">
    <location>
        <begin position="2"/>
        <end position="68"/>
    </location>
</feature>
<evidence type="ECO:0000256" key="6">
    <source>
        <dbReference type="ARBA" id="ARBA00023224"/>
    </source>
</evidence>
<dbReference type="InterPro" id="IPR001770">
    <property type="entry name" value="G-protein_gamma"/>
</dbReference>
<keyword evidence="4" id="KW-0488">Methylation</keyword>
<accession>A0A3S8RDA5</accession>
<dbReference type="SMART" id="SM01224">
    <property type="entry name" value="G_gamma"/>
    <property type="match status" value="1"/>
</dbReference>
<keyword evidence="3 9" id="KW-1003">Cell membrane</keyword>
<dbReference type="GO" id="GO:0005834">
    <property type="term" value="C:heterotrimeric G-protein complex"/>
    <property type="evidence" value="ECO:0007669"/>
    <property type="project" value="InterPro"/>
</dbReference>
<evidence type="ECO:0000313" key="11">
    <source>
        <dbReference type="EMBL" id="AZJ50982.1"/>
    </source>
</evidence>
<comment type="subcellular location">
    <subcellularLocation>
        <location evidence="1 9">Cell membrane</location>
        <topology evidence="1 9">Lipid-anchor</topology>
        <orientation evidence="1 9">Cytoplasmic side</orientation>
    </subcellularLocation>
</comment>
<dbReference type="Pfam" id="PF00631">
    <property type="entry name" value="G-gamma"/>
    <property type="match status" value="1"/>
</dbReference>
<evidence type="ECO:0000256" key="7">
    <source>
        <dbReference type="ARBA" id="ARBA00023288"/>
    </source>
</evidence>
<name>A0A3S8RDA5_TRIAD</name>
<dbReference type="PANTHER" id="PTHR13809">
    <property type="entry name" value="GUANINE NUCLEOTIDE-BINDING PROTEIN GAMMA SUBUNIT"/>
    <property type="match status" value="1"/>
</dbReference>
<evidence type="ECO:0000256" key="2">
    <source>
        <dbReference type="ARBA" id="ARBA00007431"/>
    </source>
</evidence>
<sequence length="68" mass="7513">MSNQSTAVLFKKIVEQLSKEAKNERLKVSETAKDLIQYCSQHAAGDPLVSGVPYGENPFVEKSRCTLV</sequence>
<dbReference type="CDD" id="cd00068">
    <property type="entry name" value="GGL"/>
    <property type="match status" value="1"/>
</dbReference>
<dbReference type="SUPFAM" id="SSF48670">
    <property type="entry name" value="Transducin (heterotrimeric G protein), gamma chain"/>
    <property type="match status" value="1"/>
</dbReference>
<dbReference type="GO" id="GO:0007186">
    <property type="term" value="P:G protein-coupled receptor signaling pathway"/>
    <property type="evidence" value="ECO:0007669"/>
    <property type="project" value="InterPro"/>
</dbReference>
<evidence type="ECO:0000256" key="4">
    <source>
        <dbReference type="ARBA" id="ARBA00022481"/>
    </source>
</evidence>
<dbReference type="PRINTS" id="PR00321">
    <property type="entry name" value="GPROTEING"/>
</dbReference>
<evidence type="ECO:0000256" key="9">
    <source>
        <dbReference type="RuleBase" id="RU004973"/>
    </source>
</evidence>
<comment type="subunit">
    <text evidence="9">G proteins are composed of 3 units; alpha, beta and gamma.</text>
</comment>
<keyword evidence="7 9" id="KW-0449">Lipoprotein</keyword>
<keyword evidence="6 9" id="KW-0807">Transducer</keyword>
<dbReference type="InterPro" id="IPR036284">
    <property type="entry name" value="GGL_sf"/>
</dbReference>
<comment type="similarity">
    <text evidence="2 9">Belongs to the G protein gamma family.</text>
</comment>
<dbReference type="InterPro" id="IPR015898">
    <property type="entry name" value="G-protein_gamma-like_dom"/>
</dbReference>
<keyword evidence="5 9" id="KW-0472">Membrane</keyword>
<protein>
    <recommendedName>
        <fullName evidence="9">Guanine nucleotide-binding protein subunit gamma</fullName>
    </recommendedName>
</protein>
<evidence type="ECO:0000259" key="10">
    <source>
        <dbReference type="PROSITE" id="PS50058"/>
    </source>
</evidence>
<organism evidence="11">
    <name type="scientific">Trichoplax adhaerens</name>
    <name type="common">Trichoplax reptans</name>
    <dbReference type="NCBI Taxonomy" id="10228"/>
    <lineage>
        <taxon>Eukaryota</taxon>
        <taxon>Metazoa</taxon>
        <taxon>Placozoa</taxon>
        <taxon>Uniplacotomia</taxon>
        <taxon>Trichoplacea</taxon>
        <taxon>Trichoplacidae</taxon>
        <taxon>Trichoplax</taxon>
    </lineage>
</organism>
<dbReference type="PROSITE" id="PS50058">
    <property type="entry name" value="G_PROTEIN_GAMMA"/>
    <property type="match status" value="1"/>
</dbReference>
<keyword evidence="8" id="KW-0636">Prenylation</keyword>
<dbReference type="GO" id="GO:0031681">
    <property type="term" value="F:G-protein beta-subunit binding"/>
    <property type="evidence" value="ECO:0007669"/>
    <property type="project" value="InterPro"/>
</dbReference>
<evidence type="ECO:0000256" key="1">
    <source>
        <dbReference type="ARBA" id="ARBA00004342"/>
    </source>
</evidence>
<proteinExistence type="evidence at transcript level"/>
<dbReference type="SMART" id="SM00224">
    <property type="entry name" value="GGL"/>
    <property type="match status" value="1"/>
</dbReference>
<reference evidence="11" key="1">
    <citation type="submission" date="2018-02" db="EMBL/GenBank/DDBJ databases">
        <authorList>
            <person name="Piekut T."/>
            <person name="Senatore A."/>
        </authorList>
    </citation>
    <scope>NUCLEOTIDE SEQUENCE</scope>
</reference>
<comment type="function">
    <text evidence="9">Guanine nucleotide-binding proteins (G proteins) are involved as a modulator or transducer in various transmembrane signaling systems. The beta and gamma chains are required for the GTPase activity, for replacement of GDP by GTP, and for G protein-effector interaction.</text>
</comment>